<dbReference type="InterPro" id="IPR028098">
    <property type="entry name" value="Glyco_trans_4-like_N"/>
</dbReference>
<dbReference type="InterPro" id="IPR001296">
    <property type="entry name" value="Glyco_trans_1"/>
</dbReference>
<name>A0A2M7V3D1_9BACT</name>
<dbReference type="Pfam" id="PF00534">
    <property type="entry name" value="Glycos_transf_1"/>
    <property type="match status" value="1"/>
</dbReference>
<evidence type="ECO:0000259" key="2">
    <source>
        <dbReference type="Pfam" id="PF13439"/>
    </source>
</evidence>
<dbReference type="Proteomes" id="UP000230078">
    <property type="component" value="Unassembled WGS sequence"/>
</dbReference>
<feature type="domain" description="Glycosyltransferase subfamily 4-like N-terminal" evidence="2">
    <location>
        <begin position="36"/>
        <end position="195"/>
    </location>
</feature>
<dbReference type="PANTHER" id="PTHR45947">
    <property type="entry name" value="SULFOQUINOVOSYL TRANSFERASE SQD2"/>
    <property type="match status" value="1"/>
</dbReference>
<accession>A0A2M7V3D1</accession>
<dbReference type="Pfam" id="PF13439">
    <property type="entry name" value="Glyco_transf_4"/>
    <property type="match status" value="1"/>
</dbReference>
<dbReference type="AlphaFoldDB" id="A0A2M7V3D1"/>
<gene>
    <name evidence="3" type="ORF">COX83_03005</name>
</gene>
<dbReference type="GO" id="GO:0016757">
    <property type="term" value="F:glycosyltransferase activity"/>
    <property type="evidence" value="ECO:0007669"/>
    <property type="project" value="InterPro"/>
</dbReference>
<dbReference type="PANTHER" id="PTHR45947:SF3">
    <property type="entry name" value="SULFOQUINOVOSYL TRANSFERASE SQD2"/>
    <property type="match status" value="1"/>
</dbReference>
<feature type="domain" description="Glycosyl transferase family 1" evidence="1">
    <location>
        <begin position="216"/>
        <end position="379"/>
    </location>
</feature>
<evidence type="ECO:0000313" key="4">
    <source>
        <dbReference type="Proteomes" id="UP000230078"/>
    </source>
</evidence>
<proteinExistence type="predicted"/>
<evidence type="ECO:0000259" key="1">
    <source>
        <dbReference type="Pfam" id="PF00534"/>
    </source>
</evidence>
<comment type="caution">
    <text evidence="3">The sequence shown here is derived from an EMBL/GenBank/DDBJ whole genome shotgun (WGS) entry which is preliminary data.</text>
</comment>
<dbReference type="EMBL" id="PFPI01000038">
    <property type="protein sequence ID" value="PIZ92992.1"/>
    <property type="molecule type" value="Genomic_DNA"/>
</dbReference>
<dbReference type="Gene3D" id="3.40.50.2000">
    <property type="entry name" value="Glycogen Phosphorylase B"/>
    <property type="match status" value="2"/>
</dbReference>
<organism evidence="3 4">
    <name type="scientific">Candidatus Magasanikbacteria bacterium CG_4_10_14_0_2_um_filter_41_31</name>
    <dbReference type="NCBI Taxonomy" id="1974639"/>
    <lineage>
        <taxon>Bacteria</taxon>
        <taxon>Candidatus Magasanikiibacteriota</taxon>
    </lineage>
</organism>
<protein>
    <recommendedName>
        <fullName evidence="5">Glycosyl transferase family 1</fullName>
    </recommendedName>
</protein>
<evidence type="ECO:0000313" key="3">
    <source>
        <dbReference type="EMBL" id="PIZ92992.1"/>
    </source>
</evidence>
<dbReference type="SUPFAM" id="SSF53756">
    <property type="entry name" value="UDP-Glycosyltransferase/glycogen phosphorylase"/>
    <property type="match status" value="1"/>
</dbReference>
<sequence length="424" mass="48118">MVYFSVNLGKFVLSSKGEHEHMKIAMIGQKGYPAHYGGVERHVAEISERLVRYGHTVTVYNREWYGGKQHGNVNGITITTVPTIRTKHLDAIVHTFLSTFHAIFKKVDIIHYHGVGPSLLSWIPRVFSPKTLIVSTFHSIDRYHEKWGWFARTMLRLGERFSHIFPHETIVIAPALESYCRKEFKAKTHYIPNGTTIHDEDATVPYHTKTTILDEFNLEKNNYLLLVSRLIPAKASHILIDAFVHLKESHKENDIVRTLKLVIVGGSVYTNTYVASLHKQASACSDIIFTDFQSGGALEDLFRGSLGFIHPSITEGMPLAVLEAMGYGKPTLVSAIPEHIQLIQNPHMLFRENDPDALEEKILEFLNLSQQEQDAIGQANKIYVTKNYDWKHSTEMLVNLYESAYATHIKPTAKHQVKTAHNNA</sequence>
<dbReference type="CDD" id="cd03801">
    <property type="entry name" value="GT4_PimA-like"/>
    <property type="match status" value="1"/>
</dbReference>
<reference evidence="4" key="1">
    <citation type="submission" date="2017-09" db="EMBL/GenBank/DDBJ databases">
        <title>Depth-based differentiation of microbial function through sediment-hosted aquifers and enrichment of novel symbionts in the deep terrestrial subsurface.</title>
        <authorList>
            <person name="Probst A.J."/>
            <person name="Ladd B."/>
            <person name="Jarett J.K."/>
            <person name="Geller-Mcgrath D.E."/>
            <person name="Sieber C.M.K."/>
            <person name="Emerson J.B."/>
            <person name="Anantharaman K."/>
            <person name="Thomas B.C."/>
            <person name="Malmstrom R."/>
            <person name="Stieglmeier M."/>
            <person name="Klingl A."/>
            <person name="Woyke T."/>
            <person name="Ryan C.M."/>
            <person name="Banfield J.F."/>
        </authorList>
    </citation>
    <scope>NUCLEOTIDE SEQUENCE [LARGE SCALE GENOMIC DNA]</scope>
</reference>
<dbReference type="InterPro" id="IPR050194">
    <property type="entry name" value="Glycosyltransferase_grp1"/>
</dbReference>
<evidence type="ECO:0008006" key="5">
    <source>
        <dbReference type="Google" id="ProtNLM"/>
    </source>
</evidence>